<organism evidence="1">
    <name type="scientific">Anopheles braziliensis</name>
    <dbReference type="NCBI Taxonomy" id="58242"/>
    <lineage>
        <taxon>Eukaryota</taxon>
        <taxon>Metazoa</taxon>
        <taxon>Ecdysozoa</taxon>
        <taxon>Arthropoda</taxon>
        <taxon>Hexapoda</taxon>
        <taxon>Insecta</taxon>
        <taxon>Pterygota</taxon>
        <taxon>Neoptera</taxon>
        <taxon>Endopterygota</taxon>
        <taxon>Diptera</taxon>
        <taxon>Nematocera</taxon>
        <taxon>Culicoidea</taxon>
        <taxon>Culicidae</taxon>
        <taxon>Anophelinae</taxon>
        <taxon>Anopheles</taxon>
    </lineage>
</organism>
<dbReference type="AlphaFoldDB" id="A0A2M3ZLG9"/>
<name>A0A2M3ZLG9_9DIPT</name>
<dbReference type="EMBL" id="GGFM01008549">
    <property type="protein sequence ID" value="MBW29300.1"/>
    <property type="molecule type" value="Transcribed_RNA"/>
</dbReference>
<sequence>MSWMAKRRIMVQIIPRVIFRLPSTISSAPIDTSFTPFDAMKSSALFTLAILWKRILPRSGFGRVSPEMTSSRSMSLSPLRKSSSMFSIAVPALRRWLLHHAVKVFFCCFSQAGSSSPSRSHSSSCSMYPPSSPYWPWYPPFSIISSLVGVRRSLARSLVRSVWHNRTR</sequence>
<accession>A0A2M3ZLG9</accession>
<protein>
    <submittedName>
        <fullName evidence="1">Uncharacterized protein</fullName>
    </submittedName>
</protein>
<proteinExistence type="predicted"/>
<reference evidence="1" key="1">
    <citation type="submission" date="2018-01" db="EMBL/GenBank/DDBJ databases">
        <title>An insight into the sialome of Amazonian anophelines.</title>
        <authorList>
            <person name="Ribeiro J.M."/>
            <person name="Scarpassa V."/>
            <person name="Calvo E."/>
        </authorList>
    </citation>
    <scope>NUCLEOTIDE SEQUENCE</scope>
    <source>
        <tissue evidence="1">Salivary glands</tissue>
    </source>
</reference>
<evidence type="ECO:0000313" key="1">
    <source>
        <dbReference type="EMBL" id="MBW29300.1"/>
    </source>
</evidence>